<sequence>MVDPPGAVTCFSQPRHFVGSLYLGSGRSRASPCVTGGGIRERLVGEIETGKARQRNSRRIEEPSKKRDDEPSAL</sequence>
<comment type="caution">
    <text evidence="2">The sequence shown here is derived from an EMBL/GenBank/DDBJ whole genome shotgun (WGS) entry which is preliminary data.</text>
</comment>
<dbReference type="AlphaFoldDB" id="A0A401T9W3"/>
<reference evidence="2 3" key="1">
    <citation type="journal article" date="2018" name="Nat. Ecol. Evol.">
        <title>Shark genomes provide insights into elasmobranch evolution and the origin of vertebrates.</title>
        <authorList>
            <person name="Hara Y"/>
            <person name="Yamaguchi K"/>
            <person name="Onimaru K"/>
            <person name="Kadota M"/>
            <person name="Koyanagi M"/>
            <person name="Keeley SD"/>
            <person name="Tatsumi K"/>
            <person name="Tanaka K"/>
            <person name="Motone F"/>
            <person name="Kageyama Y"/>
            <person name="Nozu R"/>
            <person name="Adachi N"/>
            <person name="Nishimura O"/>
            <person name="Nakagawa R"/>
            <person name="Tanegashima C"/>
            <person name="Kiyatake I"/>
            <person name="Matsumoto R"/>
            <person name="Murakumo K"/>
            <person name="Nishida K"/>
            <person name="Terakita A"/>
            <person name="Kuratani S"/>
            <person name="Sato K"/>
            <person name="Hyodo S Kuraku.S."/>
        </authorList>
    </citation>
    <scope>NUCLEOTIDE SEQUENCE [LARGE SCALE GENOMIC DNA]</scope>
</reference>
<proteinExistence type="predicted"/>
<evidence type="ECO:0000256" key="1">
    <source>
        <dbReference type="SAM" id="MobiDB-lite"/>
    </source>
</evidence>
<evidence type="ECO:0000313" key="2">
    <source>
        <dbReference type="EMBL" id="GCC39397.1"/>
    </source>
</evidence>
<feature type="region of interest" description="Disordered" evidence="1">
    <location>
        <begin position="45"/>
        <end position="74"/>
    </location>
</feature>
<keyword evidence="3" id="KW-1185">Reference proteome</keyword>
<protein>
    <submittedName>
        <fullName evidence="2">Uncharacterized protein</fullName>
    </submittedName>
</protein>
<evidence type="ECO:0000313" key="3">
    <source>
        <dbReference type="Proteomes" id="UP000287033"/>
    </source>
</evidence>
<accession>A0A401T9W3</accession>
<name>A0A401T9W3_CHIPU</name>
<dbReference type="EMBL" id="BEZZ01013578">
    <property type="protein sequence ID" value="GCC39397.1"/>
    <property type="molecule type" value="Genomic_DNA"/>
</dbReference>
<organism evidence="2 3">
    <name type="scientific">Chiloscyllium punctatum</name>
    <name type="common">Brownbanded bambooshark</name>
    <name type="synonym">Hemiscyllium punctatum</name>
    <dbReference type="NCBI Taxonomy" id="137246"/>
    <lineage>
        <taxon>Eukaryota</taxon>
        <taxon>Metazoa</taxon>
        <taxon>Chordata</taxon>
        <taxon>Craniata</taxon>
        <taxon>Vertebrata</taxon>
        <taxon>Chondrichthyes</taxon>
        <taxon>Elasmobranchii</taxon>
        <taxon>Galeomorphii</taxon>
        <taxon>Galeoidea</taxon>
        <taxon>Orectolobiformes</taxon>
        <taxon>Hemiscylliidae</taxon>
        <taxon>Chiloscyllium</taxon>
    </lineage>
</organism>
<dbReference type="Proteomes" id="UP000287033">
    <property type="component" value="Unassembled WGS sequence"/>
</dbReference>
<feature type="compositionally biased region" description="Basic and acidic residues" evidence="1">
    <location>
        <begin position="58"/>
        <end position="74"/>
    </location>
</feature>
<gene>
    <name evidence="2" type="ORF">chiPu_0022957</name>
</gene>